<accession>A0A484IDL4</accession>
<evidence type="ECO:0000256" key="1">
    <source>
        <dbReference type="ARBA" id="ARBA00001933"/>
    </source>
</evidence>
<dbReference type="InterPro" id="IPR004839">
    <property type="entry name" value="Aminotransferase_I/II_large"/>
</dbReference>
<sequence>MLDKNNFTYFTNVLNKLNEDCLYRHLRVVGEAIHQGNTKSGNDICNFSSNDYLGLSKNEDVIKKFRNLSLESVSQCSSRLISGNTLVLEKLEKALSKHRNTESSLLYPTGYMANLGVIGCIADRNTAIFSDELNHASIIDACKLSNAKTYVFSHNDTIELKKMVTNSSERRKIIVTEGIFSMNGGYAQLDEISEIAEKYGCILIVDDSHGDFIVGDKKLKNYSGTPSLFGVEQKVDIHISSLSKGLGCFGGYVSCPHLIRNYLINKSRSFIFTSALPEFLCELAMLSLELAKKGIQQERLENNINYFQKIAHEQDIPGLVHGVQSPINPIIIGSEKKTITISKKLLNRGYYVQGIRYPTVKKNEAQLRISLSSLHTYHQISALVDNINQLIRNC</sequence>
<dbReference type="EC" id="2.3.1.47" evidence="6"/>
<organism evidence="6 7">
    <name type="scientific">Candidatus Nitrosocosmicus franklandianus</name>
    <dbReference type="NCBI Taxonomy" id="1798806"/>
    <lineage>
        <taxon>Archaea</taxon>
        <taxon>Nitrososphaerota</taxon>
        <taxon>Nitrososphaeria</taxon>
        <taxon>Nitrososphaerales</taxon>
        <taxon>Nitrososphaeraceae</taxon>
        <taxon>Candidatus Nitrosocosmicus</taxon>
    </lineage>
</organism>
<evidence type="ECO:0000256" key="4">
    <source>
        <dbReference type="ARBA" id="ARBA00022898"/>
    </source>
</evidence>
<dbReference type="InterPro" id="IPR015422">
    <property type="entry name" value="PyrdxlP-dep_Trfase_small"/>
</dbReference>
<dbReference type="Gene3D" id="3.90.1150.10">
    <property type="entry name" value="Aspartate Aminotransferase, domain 1"/>
    <property type="match status" value="1"/>
</dbReference>
<keyword evidence="3 6" id="KW-0808">Transferase</keyword>
<keyword evidence="4" id="KW-0663">Pyridoxal phosphate</keyword>
<keyword evidence="6" id="KW-0012">Acyltransferase</keyword>
<dbReference type="GeneID" id="39422250"/>
<dbReference type="Pfam" id="PF00155">
    <property type="entry name" value="Aminotran_1_2"/>
    <property type="match status" value="1"/>
</dbReference>
<dbReference type="EMBL" id="LR216287">
    <property type="protein sequence ID" value="VFJ15476.1"/>
    <property type="molecule type" value="Genomic_DNA"/>
</dbReference>
<dbReference type="PANTHER" id="PTHR13693:SF77">
    <property type="entry name" value="8-AMINO-7-OXONONANOATE SYNTHASE"/>
    <property type="match status" value="1"/>
</dbReference>
<dbReference type="KEGG" id="nfn:NFRAN_3158"/>
<comment type="cofactor">
    <cofactor evidence="1">
        <name>pyridoxal 5'-phosphate</name>
        <dbReference type="ChEBI" id="CHEBI:597326"/>
    </cofactor>
</comment>
<dbReference type="InterPro" id="IPR015421">
    <property type="entry name" value="PyrdxlP-dep_Trfase_major"/>
</dbReference>
<dbReference type="PANTHER" id="PTHR13693">
    <property type="entry name" value="CLASS II AMINOTRANSFERASE/8-AMINO-7-OXONONANOATE SYNTHASE"/>
    <property type="match status" value="1"/>
</dbReference>
<comment type="similarity">
    <text evidence="2">Belongs to the class-II pyridoxal-phosphate-dependent aminotransferase family. BioF subfamily.</text>
</comment>
<dbReference type="InterPro" id="IPR050087">
    <property type="entry name" value="AON_synthase_class-II"/>
</dbReference>
<dbReference type="SUPFAM" id="SSF53383">
    <property type="entry name" value="PLP-dependent transferases"/>
    <property type="match status" value="1"/>
</dbReference>
<evidence type="ECO:0000256" key="2">
    <source>
        <dbReference type="ARBA" id="ARBA00010008"/>
    </source>
</evidence>
<reference evidence="6 7" key="1">
    <citation type="submission" date="2019-02" db="EMBL/GenBank/DDBJ databases">
        <authorList>
            <person name="Lehtovirta-Morley E L."/>
        </authorList>
    </citation>
    <scope>NUCLEOTIDE SEQUENCE [LARGE SCALE GENOMIC DNA]</scope>
    <source>
        <strain evidence="6">NFRAN1</strain>
    </source>
</reference>
<dbReference type="Proteomes" id="UP000294299">
    <property type="component" value="Chromosome NFRAN"/>
</dbReference>
<dbReference type="AlphaFoldDB" id="A0A484IDL4"/>
<dbReference type="GO" id="GO:0030170">
    <property type="term" value="F:pyridoxal phosphate binding"/>
    <property type="evidence" value="ECO:0007669"/>
    <property type="project" value="InterPro"/>
</dbReference>
<evidence type="ECO:0000256" key="3">
    <source>
        <dbReference type="ARBA" id="ARBA00022679"/>
    </source>
</evidence>
<evidence type="ECO:0000313" key="7">
    <source>
        <dbReference type="Proteomes" id="UP000294299"/>
    </source>
</evidence>
<feature type="domain" description="Aminotransferase class I/classII large" evidence="5">
    <location>
        <begin position="43"/>
        <end position="387"/>
    </location>
</feature>
<proteinExistence type="inferred from homology"/>
<dbReference type="OrthoDB" id="9071at2157"/>
<dbReference type="InterPro" id="IPR015424">
    <property type="entry name" value="PyrdxlP-dep_Trfase"/>
</dbReference>
<evidence type="ECO:0000313" key="6">
    <source>
        <dbReference type="EMBL" id="VFJ15476.1"/>
    </source>
</evidence>
<dbReference type="GO" id="GO:0008710">
    <property type="term" value="F:8-amino-7-oxononanoate synthase activity"/>
    <property type="evidence" value="ECO:0007669"/>
    <property type="project" value="UniProtKB-EC"/>
</dbReference>
<protein>
    <submittedName>
        <fullName evidence="6">8-amino-7-oxononanoate synthase</fullName>
        <ecNumber evidence="6">2.3.1.47</ecNumber>
    </submittedName>
</protein>
<dbReference type="Gene3D" id="3.40.640.10">
    <property type="entry name" value="Type I PLP-dependent aspartate aminotransferase-like (Major domain)"/>
    <property type="match status" value="1"/>
</dbReference>
<keyword evidence="7" id="KW-1185">Reference proteome</keyword>
<evidence type="ECO:0000259" key="5">
    <source>
        <dbReference type="Pfam" id="PF00155"/>
    </source>
</evidence>
<name>A0A484IDL4_9ARCH</name>
<dbReference type="RefSeq" id="WP_172602364.1">
    <property type="nucleotide sequence ID" value="NZ_LR216287.1"/>
</dbReference>
<gene>
    <name evidence="6" type="primary">bioF</name>
    <name evidence="6" type="ORF">NFRAN_3158</name>
</gene>